<dbReference type="GO" id="GO:0046872">
    <property type="term" value="F:metal ion binding"/>
    <property type="evidence" value="ECO:0007669"/>
    <property type="project" value="UniProtKB-KW"/>
</dbReference>
<dbReference type="CDD" id="cd22318">
    <property type="entry name" value="DNA2_N-like"/>
    <property type="match status" value="1"/>
</dbReference>
<feature type="region of interest" description="Disordered" evidence="27">
    <location>
        <begin position="1"/>
        <end position="112"/>
    </location>
</feature>
<keyword evidence="25" id="KW-0511">Multifunctional enzyme</keyword>
<feature type="transmembrane region" description="Helical" evidence="28">
    <location>
        <begin position="1125"/>
        <end position="1146"/>
    </location>
</feature>
<evidence type="ECO:0000256" key="8">
    <source>
        <dbReference type="ARBA" id="ARBA00022485"/>
    </source>
</evidence>
<dbReference type="GeneID" id="117652004"/>
<dbReference type="FunCoup" id="A0A6P9A895">
    <property type="interactions" value="1121"/>
</dbReference>
<keyword evidence="13" id="KW-0547">Nucleotide-binding</keyword>
<evidence type="ECO:0000259" key="31">
    <source>
        <dbReference type="Pfam" id="PF13087"/>
    </source>
</evidence>
<evidence type="ECO:0000256" key="14">
    <source>
        <dbReference type="ARBA" id="ARBA00022763"/>
    </source>
</evidence>
<dbReference type="InterPro" id="IPR027417">
    <property type="entry name" value="P-loop_NTPase"/>
</dbReference>
<evidence type="ECO:0000256" key="11">
    <source>
        <dbReference type="ARBA" id="ARBA00022722"/>
    </source>
</evidence>
<feature type="domain" description="DNA2/NAM7 helicase helicase" evidence="30">
    <location>
        <begin position="1340"/>
        <end position="1406"/>
    </location>
</feature>
<keyword evidence="20" id="KW-0411">Iron-sulfur</keyword>
<dbReference type="PANTHER" id="PTHR13116:SF5">
    <property type="entry name" value="ER MEMBRANE PROTEIN COMPLEX SUBUNIT 3"/>
    <property type="match status" value="1"/>
</dbReference>
<keyword evidence="17" id="KW-0067">ATP-binding</keyword>
<dbReference type="InterPro" id="IPR041677">
    <property type="entry name" value="DNA2/NAM7_AAA_11"/>
</dbReference>
<keyword evidence="22 28" id="KW-0472">Membrane</keyword>
<dbReference type="EC" id="3.6.4.12" evidence="6"/>
<evidence type="ECO:0000256" key="1">
    <source>
        <dbReference type="ARBA" id="ARBA00001966"/>
    </source>
</evidence>
<evidence type="ECO:0000256" key="16">
    <source>
        <dbReference type="ARBA" id="ARBA00022806"/>
    </source>
</evidence>
<dbReference type="GO" id="GO:0034975">
    <property type="term" value="P:protein folding in endoplasmic reticulum"/>
    <property type="evidence" value="ECO:0007669"/>
    <property type="project" value="TreeGrafter"/>
</dbReference>
<feature type="compositionally biased region" description="Polar residues" evidence="27">
    <location>
        <begin position="400"/>
        <end position="415"/>
    </location>
</feature>
<keyword evidence="9 28" id="KW-0812">Transmembrane</keyword>
<feature type="compositionally biased region" description="Basic and acidic residues" evidence="27">
    <location>
        <begin position="141"/>
        <end position="152"/>
    </location>
</feature>
<dbReference type="InterPro" id="IPR014808">
    <property type="entry name" value="DNA_replication_fac_Dna2_N"/>
</dbReference>
<keyword evidence="19" id="KW-0408">Iron</keyword>
<dbReference type="GO" id="GO:0003677">
    <property type="term" value="F:DNA binding"/>
    <property type="evidence" value="ECO:0007669"/>
    <property type="project" value="UniProtKB-KW"/>
</dbReference>
<dbReference type="GO" id="GO:0006281">
    <property type="term" value="P:DNA repair"/>
    <property type="evidence" value="ECO:0007669"/>
    <property type="project" value="UniProtKB-KW"/>
</dbReference>
<evidence type="ECO:0000256" key="18">
    <source>
        <dbReference type="ARBA" id="ARBA00022989"/>
    </source>
</evidence>
<dbReference type="InterPro" id="IPR011604">
    <property type="entry name" value="PDDEXK-like_dom_sf"/>
</dbReference>
<feature type="compositionally biased region" description="Low complexity" evidence="27">
    <location>
        <begin position="36"/>
        <end position="50"/>
    </location>
</feature>
<evidence type="ECO:0000256" key="6">
    <source>
        <dbReference type="ARBA" id="ARBA00012551"/>
    </source>
</evidence>
<evidence type="ECO:0000256" key="5">
    <source>
        <dbReference type="ARBA" id="ARBA00007913"/>
    </source>
</evidence>
<dbReference type="InterPro" id="IPR002809">
    <property type="entry name" value="EMC3/TMCO1"/>
</dbReference>
<evidence type="ECO:0000256" key="19">
    <source>
        <dbReference type="ARBA" id="ARBA00023004"/>
    </source>
</evidence>
<dbReference type="RefSeq" id="XP_034252521.1">
    <property type="nucleotide sequence ID" value="XM_034396630.1"/>
</dbReference>
<evidence type="ECO:0000256" key="15">
    <source>
        <dbReference type="ARBA" id="ARBA00022801"/>
    </source>
</evidence>
<feature type="compositionally biased region" description="Polar residues" evidence="27">
    <location>
        <begin position="7"/>
        <end position="24"/>
    </location>
</feature>
<dbReference type="Pfam" id="PF08696">
    <property type="entry name" value="Dna2"/>
    <property type="match status" value="1"/>
</dbReference>
<comment type="catalytic activity">
    <reaction evidence="26">
        <text>ATP + H2O = ADP + phosphate + H(+)</text>
        <dbReference type="Rhea" id="RHEA:13065"/>
        <dbReference type="ChEBI" id="CHEBI:15377"/>
        <dbReference type="ChEBI" id="CHEBI:15378"/>
        <dbReference type="ChEBI" id="CHEBI:30616"/>
        <dbReference type="ChEBI" id="CHEBI:43474"/>
        <dbReference type="ChEBI" id="CHEBI:456216"/>
        <dbReference type="EC" id="3.6.4.12"/>
    </reaction>
</comment>
<evidence type="ECO:0000256" key="25">
    <source>
        <dbReference type="ARBA" id="ARBA00023268"/>
    </source>
</evidence>
<evidence type="ECO:0000259" key="29">
    <source>
        <dbReference type="Pfam" id="PF08696"/>
    </source>
</evidence>
<evidence type="ECO:0000256" key="4">
    <source>
        <dbReference type="ARBA" id="ARBA00005376"/>
    </source>
</evidence>
<dbReference type="GO" id="GO:0016787">
    <property type="term" value="F:hydrolase activity"/>
    <property type="evidence" value="ECO:0007669"/>
    <property type="project" value="UniProtKB-KW"/>
</dbReference>
<evidence type="ECO:0000256" key="22">
    <source>
        <dbReference type="ARBA" id="ARBA00023136"/>
    </source>
</evidence>
<dbReference type="Gene3D" id="3.40.50.300">
    <property type="entry name" value="P-loop containing nucleotide triphosphate hydrolases"/>
    <property type="match status" value="2"/>
</dbReference>
<evidence type="ECO:0000313" key="32">
    <source>
        <dbReference type="Proteomes" id="UP000515158"/>
    </source>
</evidence>
<name>A0A6P9A895_THRPL</name>
<keyword evidence="21" id="KW-0238">DNA-binding</keyword>
<dbReference type="SUPFAM" id="SSF52540">
    <property type="entry name" value="P-loop containing nucleoside triphosphate hydrolases"/>
    <property type="match status" value="1"/>
</dbReference>
<feature type="compositionally biased region" description="Basic and acidic residues" evidence="27">
    <location>
        <begin position="161"/>
        <end position="174"/>
    </location>
</feature>
<comment type="cofactor">
    <cofactor evidence="1">
        <name>[4Fe-4S] cluster</name>
        <dbReference type="ChEBI" id="CHEBI:49883"/>
    </cofactor>
</comment>
<evidence type="ECO:0000256" key="27">
    <source>
        <dbReference type="SAM" id="MobiDB-lite"/>
    </source>
</evidence>
<dbReference type="GO" id="GO:0005524">
    <property type="term" value="F:ATP binding"/>
    <property type="evidence" value="ECO:0007669"/>
    <property type="project" value="UniProtKB-KW"/>
</dbReference>
<dbReference type="GO" id="GO:0006260">
    <property type="term" value="P:DNA replication"/>
    <property type="evidence" value="ECO:0007669"/>
    <property type="project" value="UniProtKB-KW"/>
</dbReference>
<feature type="compositionally biased region" description="Polar residues" evidence="27">
    <location>
        <begin position="246"/>
        <end position="263"/>
    </location>
</feature>
<comment type="subcellular location">
    <subcellularLocation>
        <location evidence="3">Membrane</location>
        <topology evidence="3">Multi-pass membrane protein</topology>
    </subcellularLocation>
    <subcellularLocation>
        <location evidence="2">Nucleus</location>
    </subcellularLocation>
</comment>
<feature type="transmembrane region" description="Helical" evidence="28">
    <location>
        <begin position="1035"/>
        <end position="1057"/>
    </location>
</feature>
<feature type="region of interest" description="Disordered" evidence="27">
    <location>
        <begin position="136"/>
        <end position="174"/>
    </location>
</feature>
<keyword evidence="10" id="KW-0235">DNA replication</keyword>
<keyword evidence="24" id="KW-0539">Nucleus</keyword>
<dbReference type="KEGG" id="tpal:117652004"/>
<evidence type="ECO:0000256" key="3">
    <source>
        <dbReference type="ARBA" id="ARBA00004141"/>
    </source>
</evidence>
<dbReference type="CTD" id="1763"/>
<dbReference type="Pfam" id="PF13087">
    <property type="entry name" value="AAA_12"/>
    <property type="match status" value="1"/>
</dbReference>
<accession>A0A6P9A895</accession>
<evidence type="ECO:0000256" key="12">
    <source>
        <dbReference type="ARBA" id="ARBA00022723"/>
    </source>
</evidence>
<feature type="domain" description="DNA replication factor Dna2 N-terminal" evidence="29">
    <location>
        <begin position="498"/>
        <end position="719"/>
    </location>
</feature>
<evidence type="ECO:0000256" key="7">
    <source>
        <dbReference type="ARBA" id="ARBA00020822"/>
    </source>
</evidence>
<keyword evidence="23" id="KW-0234">DNA repair</keyword>
<dbReference type="Pfam" id="PF01956">
    <property type="entry name" value="EMC3_TMCO1"/>
    <property type="match status" value="1"/>
</dbReference>
<feature type="domain" description="DNA2/NAM7 helicase-like C-terminal" evidence="31">
    <location>
        <begin position="1415"/>
        <end position="1633"/>
    </location>
</feature>
<keyword evidence="12" id="KW-0479">Metal-binding</keyword>
<dbReference type="Pfam" id="PF13086">
    <property type="entry name" value="AAA_11"/>
    <property type="match status" value="2"/>
</dbReference>
<feature type="region of interest" description="Disordered" evidence="27">
    <location>
        <begin position="225"/>
        <end position="363"/>
    </location>
</feature>
<keyword evidence="18 28" id="KW-1133">Transmembrane helix</keyword>
<dbReference type="PANTHER" id="PTHR13116">
    <property type="entry name" value="ER MEMBRANE PROTEIN COMPLEX SUBUNIT 3"/>
    <property type="match status" value="1"/>
</dbReference>
<dbReference type="SMART" id="SM01415">
    <property type="entry name" value="DUF106"/>
    <property type="match status" value="1"/>
</dbReference>
<dbReference type="GO" id="GO:0004518">
    <property type="term" value="F:nuclease activity"/>
    <property type="evidence" value="ECO:0007669"/>
    <property type="project" value="UniProtKB-KW"/>
</dbReference>
<comment type="similarity">
    <text evidence="5">Belongs to the DNA2/NAM7 helicase family.</text>
</comment>
<feature type="domain" description="DNA2/NAM7 helicase helicase" evidence="30">
    <location>
        <begin position="1264"/>
        <end position="1338"/>
    </location>
</feature>
<keyword evidence="16 33" id="KW-0347">Helicase</keyword>
<keyword evidence="32" id="KW-1185">Reference proteome</keyword>
<dbReference type="InterPro" id="IPR008568">
    <property type="entry name" value="EMC3"/>
</dbReference>
<evidence type="ECO:0000256" key="17">
    <source>
        <dbReference type="ARBA" id="ARBA00022840"/>
    </source>
</evidence>
<dbReference type="InParanoid" id="A0A6P9A895"/>
<evidence type="ECO:0000256" key="21">
    <source>
        <dbReference type="ARBA" id="ARBA00023125"/>
    </source>
</evidence>
<dbReference type="CDD" id="cd18808">
    <property type="entry name" value="SF1_C_Upf1"/>
    <property type="match status" value="1"/>
</dbReference>
<keyword evidence="14" id="KW-0227">DNA damage</keyword>
<evidence type="ECO:0000256" key="13">
    <source>
        <dbReference type="ARBA" id="ARBA00022741"/>
    </source>
</evidence>
<feature type="region of interest" description="Disordered" evidence="27">
    <location>
        <begin position="383"/>
        <end position="431"/>
    </location>
</feature>
<evidence type="ECO:0000259" key="30">
    <source>
        <dbReference type="Pfam" id="PF13086"/>
    </source>
</evidence>
<keyword evidence="8" id="KW-0004">4Fe-4S</keyword>
<dbReference type="InterPro" id="IPR047187">
    <property type="entry name" value="SF1_C_Upf1"/>
</dbReference>
<feature type="compositionally biased region" description="Polar residues" evidence="27">
    <location>
        <begin position="51"/>
        <end position="62"/>
    </location>
</feature>
<reference evidence="33" key="1">
    <citation type="submission" date="2025-08" db="UniProtKB">
        <authorList>
            <consortium name="RefSeq"/>
        </authorList>
    </citation>
    <scope>IDENTIFICATION</scope>
    <source>
        <tissue evidence="33">Total insect</tissue>
    </source>
</reference>
<dbReference type="Proteomes" id="UP000515158">
    <property type="component" value="Unplaced"/>
</dbReference>
<feature type="compositionally biased region" description="Polar residues" evidence="27">
    <location>
        <begin position="69"/>
        <end position="80"/>
    </location>
</feature>
<dbReference type="InterPro" id="IPR041679">
    <property type="entry name" value="DNA2/NAM7-like_C"/>
</dbReference>
<evidence type="ECO:0000256" key="28">
    <source>
        <dbReference type="SAM" id="Phobius"/>
    </source>
</evidence>
<keyword evidence="15" id="KW-0378">Hydrolase</keyword>
<evidence type="ECO:0000256" key="10">
    <source>
        <dbReference type="ARBA" id="ARBA00022705"/>
    </source>
</evidence>
<evidence type="ECO:0000256" key="26">
    <source>
        <dbReference type="ARBA" id="ARBA00047995"/>
    </source>
</evidence>
<protein>
    <recommendedName>
        <fullName evidence="7">ER membrane protein complex subunit 3</fullName>
        <ecNumber evidence="6">3.6.4.12</ecNumber>
    </recommendedName>
</protein>
<comment type="similarity">
    <text evidence="4">Belongs to the EMC3 family.</text>
</comment>
<gene>
    <name evidence="33" type="primary">LOC117652004</name>
</gene>
<evidence type="ECO:0000256" key="9">
    <source>
        <dbReference type="ARBA" id="ARBA00022692"/>
    </source>
</evidence>
<proteinExistence type="inferred from homology"/>
<evidence type="ECO:0000313" key="33">
    <source>
        <dbReference type="RefSeq" id="XP_034252521.1"/>
    </source>
</evidence>
<dbReference type="GO" id="GO:0072546">
    <property type="term" value="C:EMC complex"/>
    <property type="evidence" value="ECO:0007669"/>
    <property type="project" value="TreeGrafter"/>
</dbReference>
<dbReference type="GO" id="GO:0003678">
    <property type="term" value="F:DNA helicase activity"/>
    <property type="evidence" value="ECO:0007669"/>
    <property type="project" value="UniProtKB-EC"/>
</dbReference>
<dbReference type="OrthoDB" id="306218at2759"/>
<evidence type="ECO:0000256" key="24">
    <source>
        <dbReference type="ARBA" id="ARBA00023242"/>
    </source>
</evidence>
<dbReference type="GO" id="GO:0051539">
    <property type="term" value="F:4 iron, 4 sulfur cluster binding"/>
    <property type="evidence" value="ECO:0007669"/>
    <property type="project" value="UniProtKB-KW"/>
</dbReference>
<evidence type="ECO:0000256" key="23">
    <source>
        <dbReference type="ARBA" id="ARBA00023204"/>
    </source>
</evidence>
<sequence>MKRSTNVKKNPNQRSISSFFTPASSPKVGKTSVTCTSSTPAASHTPSSTSNLTSESKVLSTSENEKTRPSSLSPLKNCTPSKKRKLELSHISSADRKNISPPANVPNVSLSKKSKRLSLNFKLSPDVGKAFIDTQSKKSPVKIDKPIHKEENDLNILRTPDMPKHDSPSSLRRDVKERCDLISLSPAKRNITPEKKSQVETVTSKKFVISPIKTENDEVLKSILQDISPMKSDSKVSAPRKKPSKLRTSSLFSLQSVGTTSTLPERGATNGTSKPSLKKSSSSSSLSDTPELKYPALDIRPKTLRRKSTEDFLSSNKDSCSPPKLTSCANSPVKPRKILSSPVRRSPRKIASLSTTLQDEKKTTKVETPPFLAEELRILDKENKIDSQAAPRRSPRKHISTSPTVKKTIGSNSPAKGTPKSFPSKPQTTTLTESNEFHDIEAVFQDDFDDVLSLMDKMNEEELSPLDLREAQLCEVVSISVEIPYKEVIIHVKSIGNKSVASCRVRGCWLGCPVSEGDCISLEAVRVKDEWLLDNTQGFLVLHPDTLISGTTVVGSLFCARRSVLSSLFRGMDSDSPIMVIGSIVHELFQMVLQQRKRTEPEVRQLSEQLISSKNCVSMMYAANMTMAQMQKELSGFIPRIVNFVEKFVEIPKPVRKDRKGAWLGAPASSCENPIRAFKGENRGAKDFNGKIIGIRDIEETLWEPKLGIKGMVDVSVEVQDTHGNKKIMPLELKTGKASFSAEHRGQVTLYTMMMSRMGQPVESGLLLYLREGQMQEVSVSRNESKDLILLRNTMAHYLKPRAPVINEETGHFFPPKLPEPISFRSACEKCPYVTLCSTFLKEDGLSAISSDHPMVSIASSSTEHVSKLHSDYFLHWMSLLLMEDMEQMKTANLRYIWRFTPKDREKGRKAITNLRLLKPGVEVAGKFHHTFTRDVSGAEICDLRDLGLSAGDYILISTNKRVAIERGSIIDIDASCVRVSTNRNLFERYAHETFHLDASESNTVLVFNLTNLGCLLDNNESAERLRKIIIDSCFSFILSMCISSPTLNLLLKILLIKPLFCQVMIRARLLRENGHYLPRSSFVMRRHFFNNEETGYFKTQKRQAVSQNPMTDPSMMTEMLKGNITTVLPMIVIGGWINWTFSGFVTTKVPFPLTLRFKPMLQRGIELVSLDAAWVSSASWYFLNVFGLRSIYTLVLGENNAADQSQHLQDQMSGAAMAMPPDPKVAFKAEWEALEICEHRWALENVESILLGYTVYGYFVLSSGKTATMVALVQLLVRAGLSVLVTSHTHSAVDNLLVRLKKVGLKFLRLGPDSRIHPHVLSFSETSLTKHCNSPEDLDKVYSQQQIVGVTCLGAGHACLSRRVFDICLVDESTQVLQPSVLRPLFNARRFVLVGDPEQLPPVVKCHQALELGLSESLFARLDSEAATVSLTLNYRMNQVITDLANSLTYEGKLKCGNDKVANATLHLASPAKVPEESWLAASLSTDIEKSAIFIDTCGASPKLNVENAQSSESNGESSCSNHFELSLVMKLLYTFLNNGVNTEGIGVMAPYRAQVSLLTQAIKSDPKLSEIEVNTVDQFQGRDKEVVVYSCTRSDGASQKQAKERGILNDKRRLTVAITRAKHKLVLVGHSQTLKVYAPFEKLLSCIPKNNIIPVDL</sequence>
<evidence type="ECO:0000256" key="20">
    <source>
        <dbReference type="ARBA" id="ARBA00023014"/>
    </source>
</evidence>
<dbReference type="GO" id="GO:0005634">
    <property type="term" value="C:nucleus"/>
    <property type="evidence" value="ECO:0007669"/>
    <property type="project" value="UniProtKB-SubCell"/>
</dbReference>
<keyword evidence="11" id="KW-0540">Nuclease</keyword>
<organism evidence="33">
    <name type="scientific">Thrips palmi</name>
    <name type="common">Melon thrips</name>
    <dbReference type="NCBI Taxonomy" id="161013"/>
    <lineage>
        <taxon>Eukaryota</taxon>
        <taxon>Metazoa</taxon>
        <taxon>Ecdysozoa</taxon>
        <taxon>Arthropoda</taxon>
        <taxon>Hexapoda</taxon>
        <taxon>Insecta</taxon>
        <taxon>Pterygota</taxon>
        <taxon>Neoptera</taxon>
        <taxon>Paraneoptera</taxon>
        <taxon>Thysanoptera</taxon>
        <taxon>Terebrantia</taxon>
        <taxon>Thripoidea</taxon>
        <taxon>Thripidae</taxon>
        <taxon>Thrips</taxon>
    </lineage>
</organism>
<dbReference type="Gene3D" id="3.90.320.10">
    <property type="match status" value="1"/>
</dbReference>
<evidence type="ECO:0000256" key="2">
    <source>
        <dbReference type="ARBA" id="ARBA00004123"/>
    </source>
</evidence>
<feature type="compositionally biased region" description="Low complexity" evidence="27">
    <location>
        <begin position="273"/>
        <end position="287"/>
    </location>
</feature>